<evidence type="ECO:0000256" key="1">
    <source>
        <dbReference type="SAM" id="Phobius"/>
    </source>
</evidence>
<gene>
    <name evidence="2" type="ORF">DdX_14830</name>
</gene>
<dbReference type="Gene3D" id="1.20.1070.10">
    <property type="entry name" value="Rhodopsin 7-helix transmembrane proteins"/>
    <property type="match status" value="1"/>
</dbReference>
<dbReference type="PANTHER" id="PTHR23021:SF36">
    <property type="entry name" value="SERPENTINE RECEPTOR, CLASS T"/>
    <property type="match status" value="1"/>
</dbReference>
<accession>A0AAD4R1K5</accession>
<proteinExistence type="predicted"/>
<keyword evidence="3" id="KW-1185">Reference proteome</keyword>
<organism evidence="2 3">
    <name type="scientific">Ditylenchus destructor</name>
    <dbReference type="NCBI Taxonomy" id="166010"/>
    <lineage>
        <taxon>Eukaryota</taxon>
        <taxon>Metazoa</taxon>
        <taxon>Ecdysozoa</taxon>
        <taxon>Nematoda</taxon>
        <taxon>Chromadorea</taxon>
        <taxon>Rhabditida</taxon>
        <taxon>Tylenchina</taxon>
        <taxon>Tylenchomorpha</taxon>
        <taxon>Sphaerularioidea</taxon>
        <taxon>Anguinidae</taxon>
        <taxon>Anguininae</taxon>
        <taxon>Ditylenchus</taxon>
    </lineage>
</organism>
<reference evidence="2" key="1">
    <citation type="submission" date="2022-01" db="EMBL/GenBank/DDBJ databases">
        <title>Genome Sequence Resource for Two Populations of Ditylenchus destructor, the Migratory Endoparasitic Phytonematode.</title>
        <authorList>
            <person name="Zhang H."/>
            <person name="Lin R."/>
            <person name="Xie B."/>
        </authorList>
    </citation>
    <scope>NUCLEOTIDE SEQUENCE</scope>
    <source>
        <strain evidence="2">BazhouSP</strain>
    </source>
</reference>
<feature type="transmembrane region" description="Helical" evidence="1">
    <location>
        <begin position="270"/>
        <end position="292"/>
    </location>
</feature>
<dbReference type="AlphaFoldDB" id="A0AAD4R1K5"/>
<evidence type="ECO:0000313" key="3">
    <source>
        <dbReference type="Proteomes" id="UP001201812"/>
    </source>
</evidence>
<protein>
    <submittedName>
        <fullName evidence="2">Serpentine type 7TM GPCR chemoreceptor srt domain-containing protein</fullName>
    </submittedName>
</protein>
<keyword evidence="1" id="KW-0812">Transmembrane</keyword>
<feature type="transmembrane region" description="Helical" evidence="1">
    <location>
        <begin position="104"/>
        <end position="128"/>
    </location>
</feature>
<feature type="transmembrane region" description="Helical" evidence="1">
    <location>
        <begin position="149"/>
        <end position="180"/>
    </location>
</feature>
<dbReference type="EMBL" id="JAKKPZ010000080">
    <property type="protein sequence ID" value="KAI1703593.1"/>
    <property type="molecule type" value="Genomic_DNA"/>
</dbReference>
<feature type="transmembrane region" description="Helical" evidence="1">
    <location>
        <begin position="69"/>
        <end position="92"/>
    </location>
</feature>
<keyword evidence="1" id="KW-0472">Membrane</keyword>
<dbReference type="InterPro" id="IPR019425">
    <property type="entry name" value="7TM_GPCR_serpentine_rcpt_Srt"/>
</dbReference>
<dbReference type="PANTHER" id="PTHR23021">
    <property type="entry name" value="SERPENTINE RECEPTOR, CLASS T"/>
    <property type="match status" value="1"/>
</dbReference>
<comment type="caution">
    <text evidence="2">The sequence shown here is derived from an EMBL/GenBank/DDBJ whole genome shotgun (WGS) entry which is preliminary data.</text>
</comment>
<dbReference type="Proteomes" id="UP001201812">
    <property type="component" value="Unassembled WGS sequence"/>
</dbReference>
<evidence type="ECO:0000313" key="2">
    <source>
        <dbReference type="EMBL" id="KAI1703593.1"/>
    </source>
</evidence>
<feature type="transmembrane region" description="Helical" evidence="1">
    <location>
        <begin position="200"/>
        <end position="223"/>
    </location>
</feature>
<dbReference type="Pfam" id="PF10321">
    <property type="entry name" value="7TM_GPCR_Srt"/>
    <property type="match status" value="1"/>
</dbReference>
<feature type="transmembrane region" description="Helical" evidence="1">
    <location>
        <begin position="244"/>
        <end position="264"/>
    </location>
</feature>
<feature type="transmembrane region" description="Helical" evidence="1">
    <location>
        <begin position="34"/>
        <end position="57"/>
    </location>
</feature>
<keyword evidence="1" id="KW-1133">Transmembrane helix</keyword>
<dbReference type="SUPFAM" id="SSF81321">
    <property type="entry name" value="Family A G protein-coupled receptor-like"/>
    <property type="match status" value="1"/>
</dbReference>
<name>A0AAD4R1K5_9BILA</name>
<sequence>MDLILFHHDEYDHLYNCSFYNIDQIPLENRQHKALGWIFIALFFIFELLYIPCIIAITKHLRYASFKFMFYIGIVDIVALWIAGLQSGYFAINGSVFCSNPTFIYVSGIFALGFWISESTAAMMLALNRCVEVWSPKLAKLIYGGKMSWLWLIPVNLYAFCTVYFGKIPVFSSIYMAWFFDPHVGYADDFGKVYHNFVASSHNLVLCGGLASLYLGFCVTLLYKRRHFEAQYNVRNDKMPFVQVFLITIVNMIASALYVFMQFVPISGALIILGQFTWILAHGMPPLIYITLNRTIRSEIHRWTLKWIFRKNPISIASLQSFHNIDYTVKVHRTEHGIIIQNNSLNMFL</sequence>